<feature type="compositionally biased region" description="Polar residues" evidence="1">
    <location>
        <begin position="57"/>
        <end position="67"/>
    </location>
</feature>
<feature type="region of interest" description="Disordered" evidence="1">
    <location>
        <begin position="34"/>
        <end position="67"/>
    </location>
</feature>
<proteinExistence type="predicted"/>
<comment type="caution">
    <text evidence="2">The sequence shown here is derived from an EMBL/GenBank/DDBJ whole genome shotgun (WGS) entry which is preliminary data.</text>
</comment>
<name>A0ABW1VWZ0_9GAMM</name>
<keyword evidence="3" id="KW-1185">Reference proteome</keyword>
<organism evidence="2 3">
    <name type="scientific">Tatumella terrea</name>
    <dbReference type="NCBI Taxonomy" id="419007"/>
    <lineage>
        <taxon>Bacteria</taxon>
        <taxon>Pseudomonadati</taxon>
        <taxon>Pseudomonadota</taxon>
        <taxon>Gammaproteobacteria</taxon>
        <taxon>Enterobacterales</taxon>
        <taxon>Erwiniaceae</taxon>
        <taxon>Tatumella</taxon>
    </lineage>
</organism>
<evidence type="ECO:0000256" key="1">
    <source>
        <dbReference type="SAM" id="MobiDB-lite"/>
    </source>
</evidence>
<reference evidence="3" key="1">
    <citation type="journal article" date="2019" name="Int. J. Syst. Evol. Microbiol.">
        <title>The Global Catalogue of Microorganisms (GCM) 10K type strain sequencing project: providing services to taxonomists for standard genome sequencing and annotation.</title>
        <authorList>
            <consortium name="The Broad Institute Genomics Platform"/>
            <consortium name="The Broad Institute Genome Sequencing Center for Infectious Disease"/>
            <person name="Wu L."/>
            <person name="Ma J."/>
        </authorList>
    </citation>
    <scope>NUCLEOTIDE SEQUENCE [LARGE SCALE GENOMIC DNA]</scope>
    <source>
        <strain evidence="3">CGMCC 1.18518</strain>
    </source>
</reference>
<sequence>MRTPRFRQYRLPAAPVKEQELPIIFPPGHGGADGGLAFSRFAQAPSGTEQQKRFIRPQQSSGAASPP</sequence>
<evidence type="ECO:0000313" key="3">
    <source>
        <dbReference type="Proteomes" id="UP001596230"/>
    </source>
</evidence>
<protein>
    <submittedName>
        <fullName evidence="2">Uncharacterized protein</fullName>
    </submittedName>
</protein>
<accession>A0ABW1VWZ0</accession>
<evidence type="ECO:0000313" key="2">
    <source>
        <dbReference type="EMBL" id="MFC6378276.1"/>
    </source>
</evidence>
<dbReference type="Proteomes" id="UP001596230">
    <property type="component" value="Unassembled WGS sequence"/>
</dbReference>
<gene>
    <name evidence="2" type="ORF">ACFP9W_09285</name>
</gene>
<dbReference type="RefSeq" id="WP_385949451.1">
    <property type="nucleotide sequence ID" value="NZ_JBHSUB010000008.1"/>
</dbReference>
<dbReference type="EMBL" id="JBHSUB010000008">
    <property type="protein sequence ID" value="MFC6378276.1"/>
    <property type="molecule type" value="Genomic_DNA"/>
</dbReference>